<dbReference type="EC" id="2.1.1.37" evidence="1"/>
<protein>
    <recommendedName>
        <fullName evidence="1">DNA (cytosine-5-)-methyltransferase</fullName>
        <ecNumber evidence="1">2.1.1.37</ecNumber>
    </recommendedName>
</protein>
<comment type="catalytic activity">
    <reaction evidence="6">
        <text>a 2'-deoxycytidine in DNA + S-adenosyl-L-methionine = a 5-methyl-2'-deoxycytidine in DNA + S-adenosyl-L-homocysteine + H(+)</text>
        <dbReference type="Rhea" id="RHEA:13681"/>
        <dbReference type="Rhea" id="RHEA-COMP:11369"/>
        <dbReference type="Rhea" id="RHEA-COMP:11370"/>
        <dbReference type="ChEBI" id="CHEBI:15378"/>
        <dbReference type="ChEBI" id="CHEBI:57856"/>
        <dbReference type="ChEBI" id="CHEBI:59789"/>
        <dbReference type="ChEBI" id="CHEBI:85452"/>
        <dbReference type="ChEBI" id="CHEBI:85454"/>
        <dbReference type="EC" id="2.1.1.37"/>
    </reaction>
</comment>
<evidence type="ECO:0000256" key="4">
    <source>
        <dbReference type="ARBA" id="ARBA00022691"/>
    </source>
</evidence>
<dbReference type="GO" id="GO:0009307">
    <property type="term" value="P:DNA restriction-modification system"/>
    <property type="evidence" value="ECO:0007669"/>
    <property type="project" value="UniProtKB-KW"/>
</dbReference>
<dbReference type="Gene3D" id="3.90.120.10">
    <property type="entry name" value="DNA Methylase, subunit A, domain 2"/>
    <property type="match status" value="1"/>
</dbReference>
<dbReference type="NCBIfam" id="TIGR00675">
    <property type="entry name" value="dcm"/>
    <property type="match status" value="1"/>
</dbReference>
<dbReference type="RefSeq" id="WP_032841741.1">
    <property type="nucleotide sequence ID" value="NZ_CAXTIO010000001.1"/>
</dbReference>
<keyword evidence="4 7" id="KW-0949">S-adenosyl-L-methionine</keyword>
<dbReference type="EMBL" id="JAQNZF010000004">
    <property type="protein sequence ID" value="MDC2741448.1"/>
    <property type="molecule type" value="Genomic_DNA"/>
</dbReference>
<keyword evidence="2 7" id="KW-0489">Methyltransferase</keyword>
<dbReference type="InterPro" id="IPR001525">
    <property type="entry name" value="C5_MeTfrase"/>
</dbReference>
<dbReference type="PROSITE" id="PS51679">
    <property type="entry name" value="SAM_MT_C5"/>
    <property type="match status" value="1"/>
</dbReference>
<dbReference type="Gene3D" id="3.40.50.150">
    <property type="entry name" value="Vaccinia Virus protein VP39"/>
    <property type="match status" value="1"/>
</dbReference>
<dbReference type="PANTHER" id="PTHR10629">
    <property type="entry name" value="CYTOSINE-SPECIFIC METHYLTRANSFERASE"/>
    <property type="match status" value="1"/>
</dbReference>
<dbReference type="GO" id="GO:0003886">
    <property type="term" value="F:DNA (cytosine-5-)-methyltransferase activity"/>
    <property type="evidence" value="ECO:0007669"/>
    <property type="project" value="UniProtKB-EC"/>
</dbReference>
<feature type="active site" evidence="7">
    <location>
        <position position="90"/>
    </location>
</feature>
<dbReference type="SUPFAM" id="SSF53335">
    <property type="entry name" value="S-adenosyl-L-methionine-dependent methyltransferases"/>
    <property type="match status" value="1"/>
</dbReference>
<keyword evidence="3 7" id="KW-0808">Transferase</keyword>
<comment type="similarity">
    <text evidence="7 8">Belongs to the class I-like SAM-binding methyltransferase superfamily. C5-methyltransferase family.</text>
</comment>
<evidence type="ECO:0000256" key="6">
    <source>
        <dbReference type="ARBA" id="ARBA00047422"/>
    </source>
</evidence>
<evidence type="ECO:0000313" key="9">
    <source>
        <dbReference type="EMBL" id="MDC2741448.1"/>
    </source>
</evidence>
<dbReference type="GO" id="GO:0032259">
    <property type="term" value="P:methylation"/>
    <property type="evidence" value="ECO:0007669"/>
    <property type="project" value="UniProtKB-KW"/>
</dbReference>
<sequence>MKRKRHKENTLKTIDFFCSAGGVTCGFRQAGIEVIGGIDIDPICQLTYERNNNAKYLCADISKLKKESLCKKFNIKRNQDNLIFVGCSPCQYYSNIKTDKSKSEKTRLLLQDFQEFVDYYRPGYIFVENVPGLDHNPQSPLGQFKEYLSENNYVYDERVVNAKYYGVPQNRRRYVLIATRVVPEIRLPIENKKNIRTVREAIGNYNIYHPINAGDKDSTSFMHSSANLSKLNKERLLEVPLNGGSRLSWQNSLQLKCYKVHEGHTDVYGRMSWDKPSPTITTRFCSISNGRYGHPEQLRAISLREGATLQSFPEDYIFYSKSQGAIAKMIGNAVPPLLAKVIGETIKLYHNGKI</sequence>
<dbReference type="GO" id="GO:0044027">
    <property type="term" value="P:negative regulation of gene expression via chromosomal CpG island methylation"/>
    <property type="evidence" value="ECO:0007669"/>
    <property type="project" value="TreeGrafter"/>
</dbReference>
<dbReference type="Pfam" id="PF00145">
    <property type="entry name" value="DNA_methylase"/>
    <property type="match status" value="1"/>
</dbReference>
<dbReference type="GO" id="GO:0003677">
    <property type="term" value="F:DNA binding"/>
    <property type="evidence" value="ECO:0007669"/>
    <property type="project" value="TreeGrafter"/>
</dbReference>
<dbReference type="Proteomes" id="UP001219389">
    <property type="component" value="Unassembled WGS sequence"/>
</dbReference>
<comment type="caution">
    <text evidence="9">The sequence shown here is derived from an EMBL/GenBank/DDBJ whole genome shotgun (WGS) entry which is preliminary data.</text>
</comment>
<evidence type="ECO:0000313" key="10">
    <source>
        <dbReference type="Proteomes" id="UP001219389"/>
    </source>
</evidence>
<gene>
    <name evidence="9" type="ORF">PO382_04335</name>
</gene>
<name>A0AAW6HB56_BACOV</name>
<organism evidence="9 10">
    <name type="scientific">Bacteroides ovatus</name>
    <dbReference type="NCBI Taxonomy" id="28116"/>
    <lineage>
        <taxon>Bacteria</taxon>
        <taxon>Pseudomonadati</taxon>
        <taxon>Bacteroidota</taxon>
        <taxon>Bacteroidia</taxon>
        <taxon>Bacteroidales</taxon>
        <taxon>Bacteroidaceae</taxon>
        <taxon>Bacteroides</taxon>
    </lineage>
</organism>
<evidence type="ECO:0000256" key="1">
    <source>
        <dbReference type="ARBA" id="ARBA00011975"/>
    </source>
</evidence>
<dbReference type="PRINTS" id="PR00105">
    <property type="entry name" value="C5METTRFRASE"/>
</dbReference>
<dbReference type="InterPro" id="IPR050390">
    <property type="entry name" value="C5-Methyltransferase"/>
</dbReference>
<evidence type="ECO:0000256" key="7">
    <source>
        <dbReference type="PROSITE-ProRule" id="PRU01016"/>
    </source>
</evidence>
<dbReference type="PANTHER" id="PTHR10629:SF52">
    <property type="entry name" value="DNA (CYTOSINE-5)-METHYLTRANSFERASE 1"/>
    <property type="match status" value="1"/>
</dbReference>
<evidence type="ECO:0000256" key="2">
    <source>
        <dbReference type="ARBA" id="ARBA00022603"/>
    </source>
</evidence>
<dbReference type="PROSITE" id="PS00095">
    <property type="entry name" value="C5_MTASE_2"/>
    <property type="match status" value="1"/>
</dbReference>
<dbReference type="AlphaFoldDB" id="A0AAW6HB56"/>
<dbReference type="InterPro" id="IPR029063">
    <property type="entry name" value="SAM-dependent_MTases_sf"/>
</dbReference>
<dbReference type="InterPro" id="IPR031303">
    <property type="entry name" value="C5_meth_CS"/>
</dbReference>
<accession>A0AAW6HB56</accession>
<keyword evidence="5" id="KW-0680">Restriction system</keyword>
<evidence type="ECO:0000256" key="5">
    <source>
        <dbReference type="ARBA" id="ARBA00022747"/>
    </source>
</evidence>
<evidence type="ECO:0000256" key="3">
    <source>
        <dbReference type="ARBA" id="ARBA00022679"/>
    </source>
</evidence>
<proteinExistence type="inferred from homology"/>
<evidence type="ECO:0000256" key="8">
    <source>
        <dbReference type="RuleBase" id="RU000416"/>
    </source>
</evidence>
<reference evidence="9" key="1">
    <citation type="submission" date="2022-10" db="EMBL/GenBank/DDBJ databases">
        <title>Human gut microbiome strain richness.</title>
        <authorList>
            <person name="Chen-Liaw A."/>
        </authorList>
    </citation>
    <scope>NUCLEOTIDE SEQUENCE</scope>
    <source>
        <strain evidence="9">BSD2780120875st1_E1_BSD2780120875_150330</strain>
    </source>
</reference>